<gene>
    <name evidence="1" type="ORF">M404DRAFT_1004035</name>
</gene>
<dbReference type="InParanoid" id="A0A0C3NGE1"/>
<name>A0A0C3NGE1_PISTI</name>
<feature type="non-terminal residue" evidence="1">
    <location>
        <position position="1"/>
    </location>
</feature>
<feature type="non-terminal residue" evidence="1">
    <location>
        <position position="55"/>
    </location>
</feature>
<dbReference type="Proteomes" id="UP000054217">
    <property type="component" value="Unassembled WGS sequence"/>
</dbReference>
<accession>A0A0C3NGE1</accession>
<reference evidence="2" key="2">
    <citation type="submission" date="2015-01" db="EMBL/GenBank/DDBJ databases">
        <title>Evolutionary Origins and Diversification of the Mycorrhizal Mutualists.</title>
        <authorList>
            <consortium name="DOE Joint Genome Institute"/>
            <consortium name="Mycorrhizal Genomics Consortium"/>
            <person name="Kohler A."/>
            <person name="Kuo A."/>
            <person name="Nagy L.G."/>
            <person name="Floudas D."/>
            <person name="Copeland A."/>
            <person name="Barry K.W."/>
            <person name="Cichocki N."/>
            <person name="Veneault-Fourrey C."/>
            <person name="LaButti K."/>
            <person name="Lindquist E.A."/>
            <person name="Lipzen A."/>
            <person name="Lundell T."/>
            <person name="Morin E."/>
            <person name="Murat C."/>
            <person name="Riley R."/>
            <person name="Ohm R."/>
            <person name="Sun H."/>
            <person name="Tunlid A."/>
            <person name="Henrissat B."/>
            <person name="Grigoriev I.V."/>
            <person name="Hibbett D.S."/>
            <person name="Martin F."/>
        </authorList>
    </citation>
    <scope>NUCLEOTIDE SEQUENCE [LARGE SCALE GENOMIC DNA]</scope>
    <source>
        <strain evidence="2">Marx 270</strain>
    </source>
</reference>
<dbReference type="AlphaFoldDB" id="A0A0C3NGE1"/>
<reference evidence="1 2" key="1">
    <citation type="submission" date="2014-04" db="EMBL/GenBank/DDBJ databases">
        <authorList>
            <consortium name="DOE Joint Genome Institute"/>
            <person name="Kuo A."/>
            <person name="Kohler A."/>
            <person name="Costa M.D."/>
            <person name="Nagy L.G."/>
            <person name="Floudas D."/>
            <person name="Copeland A."/>
            <person name="Barry K.W."/>
            <person name="Cichocki N."/>
            <person name="Veneault-Fourrey C."/>
            <person name="LaButti K."/>
            <person name="Lindquist E.A."/>
            <person name="Lipzen A."/>
            <person name="Lundell T."/>
            <person name="Morin E."/>
            <person name="Murat C."/>
            <person name="Sun H."/>
            <person name="Tunlid A."/>
            <person name="Henrissat B."/>
            <person name="Grigoriev I.V."/>
            <person name="Hibbett D.S."/>
            <person name="Martin F."/>
            <person name="Nordberg H.P."/>
            <person name="Cantor M.N."/>
            <person name="Hua S.X."/>
        </authorList>
    </citation>
    <scope>NUCLEOTIDE SEQUENCE [LARGE SCALE GENOMIC DNA]</scope>
    <source>
        <strain evidence="1 2">Marx 270</strain>
    </source>
</reference>
<organism evidence="1 2">
    <name type="scientific">Pisolithus tinctorius Marx 270</name>
    <dbReference type="NCBI Taxonomy" id="870435"/>
    <lineage>
        <taxon>Eukaryota</taxon>
        <taxon>Fungi</taxon>
        <taxon>Dikarya</taxon>
        <taxon>Basidiomycota</taxon>
        <taxon>Agaricomycotina</taxon>
        <taxon>Agaricomycetes</taxon>
        <taxon>Agaricomycetidae</taxon>
        <taxon>Boletales</taxon>
        <taxon>Sclerodermatineae</taxon>
        <taxon>Pisolithaceae</taxon>
        <taxon>Pisolithus</taxon>
    </lineage>
</organism>
<dbReference type="EMBL" id="KN831998">
    <property type="protein sequence ID" value="KIO00110.1"/>
    <property type="molecule type" value="Genomic_DNA"/>
</dbReference>
<keyword evidence="2" id="KW-1185">Reference proteome</keyword>
<evidence type="ECO:0000313" key="2">
    <source>
        <dbReference type="Proteomes" id="UP000054217"/>
    </source>
</evidence>
<sequence length="55" mass="6214">TSDGMICIPQCGCDRGRSYRRPGLHPSRDVALRPQYTCLRGTHTSIGRIETQQMH</sequence>
<proteinExistence type="predicted"/>
<protein>
    <submittedName>
        <fullName evidence="1">Uncharacterized protein</fullName>
    </submittedName>
</protein>
<evidence type="ECO:0000313" key="1">
    <source>
        <dbReference type="EMBL" id="KIO00110.1"/>
    </source>
</evidence>
<dbReference type="HOGENOM" id="CLU_3038075_0_0_1"/>